<dbReference type="GO" id="GO:0000166">
    <property type="term" value="F:nucleotide binding"/>
    <property type="evidence" value="ECO:0007669"/>
    <property type="project" value="InterPro"/>
</dbReference>
<dbReference type="SUPFAM" id="SSF55816">
    <property type="entry name" value="5'-nucleotidase (syn. UDP-sugar hydrolase), C-terminal domain"/>
    <property type="match status" value="2"/>
</dbReference>
<dbReference type="GO" id="GO:0008768">
    <property type="term" value="F:UDP-sugar diphosphatase activity"/>
    <property type="evidence" value="ECO:0007669"/>
    <property type="project" value="TreeGrafter"/>
</dbReference>
<dbReference type="GO" id="GO:0009166">
    <property type="term" value="P:nucleotide catabolic process"/>
    <property type="evidence" value="ECO:0007669"/>
    <property type="project" value="InterPro"/>
</dbReference>
<feature type="compositionally biased region" description="Low complexity" evidence="2">
    <location>
        <begin position="38"/>
        <end position="69"/>
    </location>
</feature>
<evidence type="ECO:0000256" key="4">
    <source>
        <dbReference type="SAM" id="SignalP"/>
    </source>
</evidence>
<evidence type="ECO:0000313" key="8">
    <source>
        <dbReference type="Proteomes" id="UP000094764"/>
    </source>
</evidence>
<feature type="region of interest" description="Disordered" evidence="2">
    <location>
        <begin position="1192"/>
        <end position="1238"/>
    </location>
</feature>
<reference evidence="8" key="1">
    <citation type="submission" date="2016-09" db="EMBL/GenBank/DDBJ databases">
        <authorList>
            <person name="Gulvik C.A."/>
        </authorList>
    </citation>
    <scope>NUCLEOTIDE SEQUENCE [LARGE SCALE GENOMIC DNA]</scope>
    <source>
        <strain evidence="8">LMG 26306</strain>
    </source>
</reference>
<feature type="domain" description="5'-Nucleotidase C-terminal" evidence="6">
    <location>
        <begin position="408"/>
        <end position="554"/>
    </location>
</feature>
<dbReference type="InterPro" id="IPR029052">
    <property type="entry name" value="Metallo-depent_PP-like"/>
</dbReference>
<dbReference type="PROSITE" id="PS00785">
    <property type="entry name" value="5_NUCLEOTIDASE_1"/>
    <property type="match status" value="1"/>
</dbReference>
<comment type="caution">
    <text evidence="7">The sequence shown here is derived from an EMBL/GenBank/DDBJ whole genome shotgun (WGS) entry which is preliminary data.</text>
</comment>
<dbReference type="GO" id="GO:0030288">
    <property type="term" value="C:outer membrane-bounded periplasmic space"/>
    <property type="evidence" value="ECO:0007669"/>
    <property type="project" value="TreeGrafter"/>
</dbReference>
<proteinExistence type="predicted"/>
<dbReference type="InterPro" id="IPR006146">
    <property type="entry name" value="5'-Nucleotdase_CS"/>
</dbReference>
<keyword evidence="1 4" id="KW-0732">Signal</keyword>
<dbReference type="Gene3D" id="3.60.21.10">
    <property type="match status" value="2"/>
</dbReference>
<sequence>MKKSVLKKVQLGLQVLMVSTLLAGTSATTALAIGETLSSETQTTDTTISESSTASSTIESESTQETISQPKIETKAAATPQTLTILGTSDVHGQLWDWSYEDDKQTPVGLSQVSSVVENVRLENPNGTILIDNGDINQGTILTDDLYNKTPLINQPNPMIKAMNYMKYDAMVLGNHEFNFGLDLIKKLHSEAQFPILSANTYVKETNTRFVGGTMKKDIDIDGDGTKDLTVGIIGLTTPQVPLWDGAKVDSLHFEPLRAEAEKAVAELKDDTDIIIASMHAGRKSSSAASSADEVISNVAGIDAYILGHDHRSFAEQLQGPTGLVPVAGPRDTGVEMVRIDLDIEKSDEKWVVKNSNAAIVNTKTVPADEVLKAEIKEYHDTTRKFISEKIGTATGNFLPPEEVKGIPEAQLRPTAMISLINNVQRKATGAQLSASALFKADSKLNAGDLSYSNVFDIYKYPNTLVSANITGENLLAYMENQADYYNTPGPDDLTISFNQNIRVFNYDIISGISYKIDISKPHGERIINPTIDGQPVDLAANYTIAMNNYRYEGLLAQGIISGDPIKSTDPETIRGLIADYIREKQILDPAQEIENNWEVIGYHFNKNWRELAVQLVNDGTLQTELAPDGRTPNVKPITKQDVINAGFSPKKITIMHTNDVHGRMEGNGKDVLGMARLKTYKDLVEPELLIDAGDAFQGLPISNFSKGMDMVNVMNAVGYDAMAVGNHEFDFGFDTAMKYKEALNFPILSNNTFKDGKLVFDPYTIVEKNGKTYAIIGVTTPETATKTHPNNVVGVTFADPISETKKTIAEIQKNPTQTIDAYVVTGHLGIDETTPHEWRGDTLAETLSKEFSDLNITVLDGHSHTAVNGGKQFGNVMYTQTGNYLNNVGLVDVDLTDLSKKTASLTPANELANLAENPAVKALVDTAKANFEDWGSEVIIENNPYQFNGERDNVRTRETNLGNLIGDAMLAYGQEGFKNPTDFAVTNGGGIRTNIEPGQVTLGDVIAVLPFGNRISQIKVTGSQVKEMFELSLRSMTQKDENGKDILDEYNQPKLGANGGFLHVSSSIRVHYDSTKKGSLLPADEGNGTDKTLVGERVLRVEIKNRKTGEFEPIDEKATYHMATNDFLAARGDGYDMLGGSPEEGPSLDTVLINHLKQGANLRLYNAATNIDLSQYKEAFPGERIVSISETDFKNKFKPEPVPTPKPTPDPKDPTKEPTEEIKTPQTGKYATGKTTNYPKTGEKITSYLSLGLLVIGLSGYSLYDYNRKRKIG</sequence>
<dbReference type="PRINTS" id="PR01607">
    <property type="entry name" value="APYRASEFAMLY"/>
</dbReference>
<name>A0A1E5GT77_9ENTE</name>
<gene>
    <name evidence="7" type="ORF">BCR23_07065</name>
</gene>
<feature type="domain" description="Calcineurin-like phosphoesterase" evidence="5">
    <location>
        <begin position="84"/>
        <end position="312"/>
    </location>
</feature>
<accession>A0A1E5GT77</accession>
<dbReference type="InterPro" id="IPR006179">
    <property type="entry name" value="5_nucleotidase/apyrase"/>
</dbReference>
<keyword evidence="3" id="KW-0812">Transmembrane</keyword>
<protein>
    <submittedName>
        <fullName evidence="7">Multifunctional 2',3'-cyclic-nucleotide 2'-phosphodiesterase/5'-nucleotidase/3'-nucleotidase</fullName>
    </submittedName>
</protein>
<keyword evidence="3" id="KW-0472">Membrane</keyword>
<evidence type="ECO:0000256" key="3">
    <source>
        <dbReference type="SAM" id="Phobius"/>
    </source>
</evidence>
<dbReference type="Proteomes" id="UP000094764">
    <property type="component" value="Unassembled WGS sequence"/>
</dbReference>
<keyword evidence="3" id="KW-1133">Transmembrane helix</keyword>
<dbReference type="InterPro" id="IPR004843">
    <property type="entry name" value="Calcineurin-like_PHP"/>
</dbReference>
<dbReference type="Pfam" id="PF02872">
    <property type="entry name" value="5_nucleotid_C"/>
    <property type="match status" value="2"/>
</dbReference>
<dbReference type="RefSeq" id="WP_069635099.1">
    <property type="nucleotide sequence ID" value="NZ_JXKZ01000018.1"/>
</dbReference>
<feature type="compositionally biased region" description="Basic and acidic residues" evidence="2">
    <location>
        <begin position="1210"/>
        <end position="1224"/>
    </location>
</feature>
<evidence type="ECO:0000256" key="2">
    <source>
        <dbReference type="SAM" id="MobiDB-lite"/>
    </source>
</evidence>
<evidence type="ECO:0000256" key="1">
    <source>
        <dbReference type="ARBA" id="ARBA00022729"/>
    </source>
</evidence>
<organism evidence="7 8">
    <name type="scientific">Enterococcus quebecensis</name>
    <dbReference type="NCBI Taxonomy" id="903983"/>
    <lineage>
        <taxon>Bacteria</taxon>
        <taxon>Bacillati</taxon>
        <taxon>Bacillota</taxon>
        <taxon>Bacilli</taxon>
        <taxon>Lactobacillales</taxon>
        <taxon>Enterococcaceae</taxon>
        <taxon>Enterococcus</taxon>
    </lineage>
</organism>
<feature type="domain" description="5'-Nucleotidase C-terminal" evidence="6">
    <location>
        <begin position="948"/>
        <end position="1139"/>
    </location>
</feature>
<dbReference type="Gene3D" id="3.90.780.10">
    <property type="entry name" value="5'-Nucleotidase, C-terminal domain"/>
    <property type="match status" value="2"/>
</dbReference>
<dbReference type="PANTHER" id="PTHR11575">
    <property type="entry name" value="5'-NUCLEOTIDASE-RELATED"/>
    <property type="match status" value="1"/>
</dbReference>
<evidence type="ECO:0000259" key="6">
    <source>
        <dbReference type="Pfam" id="PF02872"/>
    </source>
</evidence>
<dbReference type="PANTHER" id="PTHR11575:SF24">
    <property type="entry name" value="5'-NUCLEOTIDASE"/>
    <property type="match status" value="1"/>
</dbReference>
<dbReference type="GO" id="GO:0008253">
    <property type="term" value="F:5'-nucleotidase activity"/>
    <property type="evidence" value="ECO:0007669"/>
    <property type="project" value="TreeGrafter"/>
</dbReference>
<dbReference type="SUPFAM" id="SSF56300">
    <property type="entry name" value="Metallo-dependent phosphatases"/>
    <property type="match status" value="2"/>
</dbReference>
<dbReference type="STRING" id="903983.BCR23_07065"/>
<dbReference type="EMBL" id="MIKB01000014">
    <property type="protein sequence ID" value="OEG15901.1"/>
    <property type="molecule type" value="Genomic_DNA"/>
</dbReference>
<feature type="region of interest" description="Disordered" evidence="2">
    <location>
        <begin position="38"/>
        <end position="74"/>
    </location>
</feature>
<feature type="chain" id="PRO_5038769926" evidence="4">
    <location>
        <begin position="24"/>
        <end position="1274"/>
    </location>
</feature>
<feature type="domain" description="Calcineurin-like phosphoesterase" evidence="5">
    <location>
        <begin position="654"/>
        <end position="866"/>
    </location>
</feature>
<feature type="compositionally biased region" description="Polar residues" evidence="2">
    <location>
        <begin position="1227"/>
        <end position="1238"/>
    </location>
</feature>
<dbReference type="GO" id="GO:0046872">
    <property type="term" value="F:metal ion binding"/>
    <property type="evidence" value="ECO:0007669"/>
    <property type="project" value="InterPro"/>
</dbReference>
<dbReference type="InterPro" id="IPR008334">
    <property type="entry name" value="5'-Nucleotdase_C"/>
</dbReference>
<dbReference type="AlphaFoldDB" id="A0A1E5GT77"/>
<keyword evidence="8" id="KW-1185">Reference proteome</keyword>
<feature type="transmembrane region" description="Helical" evidence="3">
    <location>
        <begin position="1246"/>
        <end position="1265"/>
    </location>
</feature>
<evidence type="ECO:0000259" key="5">
    <source>
        <dbReference type="Pfam" id="PF00149"/>
    </source>
</evidence>
<dbReference type="InterPro" id="IPR036907">
    <property type="entry name" value="5'-Nucleotdase_C_sf"/>
</dbReference>
<feature type="signal peptide" evidence="4">
    <location>
        <begin position="1"/>
        <end position="23"/>
    </location>
</feature>
<evidence type="ECO:0000313" key="7">
    <source>
        <dbReference type="EMBL" id="OEG15901.1"/>
    </source>
</evidence>
<dbReference type="Pfam" id="PF00149">
    <property type="entry name" value="Metallophos"/>
    <property type="match status" value="2"/>
</dbReference>
<dbReference type="OrthoDB" id="9801679at2"/>
<dbReference type="PROSITE" id="PS00786">
    <property type="entry name" value="5_NUCLEOTIDASE_2"/>
    <property type="match status" value="2"/>
</dbReference>